<evidence type="ECO:0000313" key="1">
    <source>
        <dbReference type="EMBL" id="DAG02320.1"/>
    </source>
</evidence>
<protein>
    <submittedName>
        <fullName evidence="1">Uncharacterized protein</fullName>
    </submittedName>
</protein>
<accession>A0A8S5V6E5</accession>
<name>A0A8S5V6E5_9CAUD</name>
<organism evidence="1">
    <name type="scientific">Myoviridae sp. ctRci5</name>
    <dbReference type="NCBI Taxonomy" id="2825105"/>
    <lineage>
        <taxon>Viruses</taxon>
        <taxon>Duplodnaviria</taxon>
        <taxon>Heunggongvirae</taxon>
        <taxon>Uroviricota</taxon>
        <taxon>Caudoviricetes</taxon>
    </lineage>
</organism>
<dbReference type="EMBL" id="BK016208">
    <property type="protein sequence ID" value="DAG02320.1"/>
    <property type="molecule type" value="Genomic_DNA"/>
</dbReference>
<sequence>MPKGAPFPVPSAVRLRISAPKFSPSRCAALIIFKAAITSFPLFSRLISAKSRASTGSSKFISLLRLKIVPCSKGIATPKSRQSRC</sequence>
<proteinExistence type="predicted"/>
<reference evidence="1" key="1">
    <citation type="journal article" date="2021" name="Proc. Natl. Acad. Sci. U.S.A.">
        <title>A Catalog of Tens of Thousands of Viruses from Human Metagenomes Reveals Hidden Associations with Chronic Diseases.</title>
        <authorList>
            <person name="Tisza M.J."/>
            <person name="Buck C.B."/>
        </authorList>
    </citation>
    <scope>NUCLEOTIDE SEQUENCE</scope>
    <source>
        <strain evidence="1">CtRci5</strain>
    </source>
</reference>